<gene>
    <name evidence="1" type="ORF">L2E82_01242</name>
</gene>
<protein>
    <submittedName>
        <fullName evidence="1">Uncharacterized protein</fullName>
    </submittedName>
</protein>
<comment type="caution">
    <text evidence="1">The sequence shown here is derived from an EMBL/GenBank/DDBJ whole genome shotgun (WGS) entry which is preliminary data.</text>
</comment>
<dbReference type="EMBL" id="CM042009">
    <property type="protein sequence ID" value="KAI3788474.1"/>
    <property type="molecule type" value="Genomic_DNA"/>
</dbReference>
<evidence type="ECO:0000313" key="2">
    <source>
        <dbReference type="Proteomes" id="UP001055811"/>
    </source>
</evidence>
<proteinExistence type="predicted"/>
<sequence>MLSKPNFTFTSIIYIVRRVSMVAIRAALNLQHGGIIDFYICSLSSRTIVYKGQLKPNQLKDYYYEDIGNQRFTSYMALERDAQLTYGFGLDARFVSDWCCNHRTLQNKDHEHYKNLKKISHESICLVSVFGQEATLTHLELALYIRERAWLLNCMLEIDKLMEKDSECGDRLIDLYAFDQQLSSFGSEADLEEILLSNGPKQSILQEILAIYLQGDEVNFYLFIFSI</sequence>
<name>A0ACB9GYB5_CICIN</name>
<reference evidence="2" key="1">
    <citation type="journal article" date="2022" name="Mol. Ecol. Resour.">
        <title>The genomes of chicory, endive, great burdock and yacon provide insights into Asteraceae palaeo-polyploidization history and plant inulin production.</title>
        <authorList>
            <person name="Fan W."/>
            <person name="Wang S."/>
            <person name="Wang H."/>
            <person name="Wang A."/>
            <person name="Jiang F."/>
            <person name="Liu H."/>
            <person name="Zhao H."/>
            <person name="Xu D."/>
            <person name="Zhang Y."/>
        </authorList>
    </citation>
    <scope>NUCLEOTIDE SEQUENCE [LARGE SCALE GENOMIC DNA]</scope>
    <source>
        <strain evidence="2">cv. Punajuju</strain>
    </source>
</reference>
<keyword evidence="2" id="KW-1185">Reference proteome</keyword>
<accession>A0ACB9GYB5</accession>
<reference evidence="1 2" key="2">
    <citation type="journal article" date="2022" name="Mol. Ecol. Resour.">
        <title>The genomes of chicory, endive, great burdock and yacon provide insights into Asteraceae paleo-polyploidization history and plant inulin production.</title>
        <authorList>
            <person name="Fan W."/>
            <person name="Wang S."/>
            <person name="Wang H."/>
            <person name="Wang A."/>
            <person name="Jiang F."/>
            <person name="Liu H."/>
            <person name="Zhao H."/>
            <person name="Xu D."/>
            <person name="Zhang Y."/>
        </authorList>
    </citation>
    <scope>NUCLEOTIDE SEQUENCE [LARGE SCALE GENOMIC DNA]</scope>
    <source>
        <strain evidence="2">cv. Punajuju</strain>
        <tissue evidence="1">Leaves</tissue>
    </source>
</reference>
<evidence type="ECO:0000313" key="1">
    <source>
        <dbReference type="EMBL" id="KAI3788474.1"/>
    </source>
</evidence>
<organism evidence="1 2">
    <name type="scientific">Cichorium intybus</name>
    <name type="common">Chicory</name>
    <dbReference type="NCBI Taxonomy" id="13427"/>
    <lineage>
        <taxon>Eukaryota</taxon>
        <taxon>Viridiplantae</taxon>
        <taxon>Streptophyta</taxon>
        <taxon>Embryophyta</taxon>
        <taxon>Tracheophyta</taxon>
        <taxon>Spermatophyta</taxon>
        <taxon>Magnoliopsida</taxon>
        <taxon>eudicotyledons</taxon>
        <taxon>Gunneridae</taxon>
        <taxon>Pentapetalae</taxon>
        <taxon>asterids</taxon>
        <taxon>campanulids</taxon>
        <taxon>Asterales</taxon>
        <taxon>Asteraceae</taxon>
        <taxon>Cichorioideae</taxon>
        <taxon>Cichorieae</taxon>
        <taxon>Cichoriinae</taxon>
        <taxon>Cichorium</taxon>
    </lineage>
</organism>
<dbReference type="Proteomes" id="UP001055811">
    <property type="component" value="Linkage Group LG01"/>
</dbReference>